<proteinExistence type="predicted"/>
<comment type="caution">
    <text evidence="2">The sequence shown here is derived from an EMBL/GenBank/DDBJ whole genome shotgun (WGS) entry which is preliminary data.</text>
</comment>
<gene>
    <name evidence="2" type="ORF">B0J12DRAFT_714548</name>
</gene>
<keyword evidence="3" id="KW-1185">Reference proteome</keyword>
<sequence length="221" mass="24027">MQALLNLFFITIASAHAIPLQGRAPPVERTSTTEEGRRSLVTIAPGTSSCHSASVFIDECRTASEAAQPILDSFDKYQIANTNERAALIALMLYESGEFKYNWSHFVNGEISHMLGKGTRNMQSAKYNEEYARTLFPSEEVDSAKSSGGADGVLQLVSRDSTSFASAAWFLVSQCDSSVRSGLQAGTRDGLERYVSDCIGGTIDQSRLDYWTKTKAALSDG</sequence>
<keyword evidence="1" id="KW-0732">Signal</keyword>
<accession>A0ABQ8FSB4</accession>
<dbReference type="Proteomes" id="UP000774617">
    <property type="component" value="Unassembled WGS sequence"/>
</dbReference>
<protein>
    <recommendedName>
        <fullName evidence="4">Lysozyme-like domain-containing protein</fullName>
    </recommendedName>
</protein>
<feature type="chain" id="PRO_5046538142" description="Lysozyme-like domain-containing protein" evidence="1">
    <location>
        <begin position="18"/>
        <end position="221"/>
    </location>
</feature>
<evidence type="ECO:0000313" key="3">
    <source>
        <dbReference type="Proteomes" id="UP000774617"/>
    </source>
</evidence>
<evidence type="ECO:0000313" key="2">
    <source>
        <dbReference type="EMBL" id="KAH7021676.1"/>
    </source>
</evidence>
<reference evidence="2 3" key="1">
    <citation type="journal article" date="2021" name="Nat. Commun.">
        <title>Genetic determinants of endophytism in the Arabidopsis root mycobiome.</title>
        <authorList>
            <person name="Mesny F."/>
            <person name="Miyauchi S."/>
            <person name="Thiergart T."/>
            <person name="Pickel B."/>
            <person name="Atanasova L."/>
            <person name="Karlsson M."/>
            <person name="Huettel B."/>
            <person name="Barry K.W."/>
            <person name="Haridas S."/>
            <person name="Chen C."/>
            <person name="Bauer D."/>
            <person name="Andreopoulos W."/>
            <person name="Pangilinan J."/>
            <person name="LaButti K."/>
            <person name="Riley R."/>
            <person name="Lipzen A."/>
            <person name="Clum A."/>
            <person name="Drula E."/>
            <person name="Henrissat B."/>
            <person name="Kohler A."/>
            <person name="Grigoriev I.V."/>
            <person name="Martin F.M."/>
            <person name="Hacquard S."/>
        </authorList>
    </citation>
    <scope>NUCLEOTIDE SEQUENCE [LARGE SCALE GENOMIC DNA]</scope>
    <source>
        <strain evidence="2 3">MPI-SDFR-AT-0080</strain>
    </source>
</reference>
<evidence type="ECO:0008006" key="4">
    <source>
        <dbReference type="Google" id="ProtNLM"/>
    </source>
</evidence>
<feature type="signal peptide" evidence="1">
    <location>
        <begin position="1"/>
        <end position="17"/>
    </location>
</feature>
<evidence type="ECO:0000256" key="1">
    <source>
        <dbReference type="SAM" id="SignalP"/>
    </source>
</evidence>
<name>A0ABQ8FSB4_9PEZI</name>
<organism evidence="2 3">
    <name type="scientific">Macrophomina phaseolina</name>
    <dbReference type="NCBI Taxonomy" id="35725"/>
    <lineage>
        <taxon>Eukaryota</taxon>
        <taxon>Fungi</taxon>
        <taxon>Dikarya</taxon>
        <taxon>Ascomycota</taxon>
        <taxon>Pezizomycotina</taxon>
        <taxon>Dothideomycetes</taxon>
        <taxon>Dothideomycetes incertae sedis</taxon>
        <taxon>Botryosphaeriales</taxon>
        <taxon>Botryosphaeriaceae</taxon>
        <taxon>Macrophomina</taxon>
    </lineage>
</organism>
<dbReference type="EMBL" id="JAGTJR010000065">
    <property type="protein sequence ID" value="KAH7021676.1"/>
    <property type="molecule type" value="Genomic_DNA"/>
</dbReference>